<dbReference type="PANTHER" id="PTHR42841">
    <property type="entry name" value="AMINE OXIDASE"/>
    <property type="match status" value="1"/>
</dbReference>
<evidence type="ECO:0000256" key="3">
    <source>
        <dbReference type="SAM" id="MobiDB-lite"/>
    </source>
</evidence>
<dbReference type="Gene3D" id="3.50.50.60">
    <property type="entry name" value="FAD/NAD(P)-binding domain"/>
    <property type="match status" value="1"/>
</dbReference>
<accession>A0ABS8NK59</accession>
<dbReference type="InterPro" id="IPR036188">
    <property type="entry name" value="FAD/NAD-bd_sf"/>
</dbReference>
<comment type="cofactor">
    <cofactor evidence="1">
        <name>FAD</name>
        <dbReference type="ChEBI" id="CHEBI:57692"/>
    </cofactor>
</comment>
<sequence length="496" mass="53936">MSEPEPFSGAASPTDTSIETLIIGGGLAGLTCARVLADAGREFQILEATDRVGGRVRSDVVDGFTLDHGFQVLLTAYPACQKWLDYDALRLRPFEPGALLRQRGVFRVLGDPWRRPMQLLGTALNPVGSISDKLRIAKLRRQSMRGSLEDLYQRSATTSAERLKEDGFSERMVDQFFRPFLGGVFLDESLSVSSRMLEFVFRMFASGDIAVPSDGMAAIPRQLADQLPRGAIRFQTTVQSIATLSAGEREHFENQISSDGNDEGAGRRLRHRVVLSDGTAIHCRHLVVAVPADAAAKLLGLSSLSRDWFGTTNLYYAMDRAPDDRSLLMLRGDESGPVQSAVVISNIAPTYAPPGKSLLSVSVDSGEDPADGLDDEALDVRVRTQLQRWFGDDAMRWRLLRVFRVPYSLPQMSLDPILKSPALEDWQDGGGQASTGQSRPGQGRAGQGRPGQGRPGQARAGQSRAGVWLAGDHCQSPSIQGAMDSGQRAAEQLLLD</sequence>
<dbReference type="InterPro" id="IPR002937">
    <property type="entry name" value="Amino_oxidase"/>
</dbReference>
<evidence type="ECO:0000256" key="1">
    <source>
        <dbReference type="ARBA" id="ARBA00001974"/>
    </source>
</evidence>
<evidence type="ECO:0000256" key="2">
    <source>
        <dbReference type="ARBA" id="ARBA00023002"/>
    </source>
</evidence>
<evidence type="ECO:0000259" key="4">
    <source>
        <dbReference type="Pfam" id="PF01593"/>
    </source>
</evidence>
<feature type="compositionally biased region" description="Low complexity" evidence="3">
    <location>
        <begin position="455"/>
        <end position="466"/>
    </location>
</feature>
<reference evidence="5" key="1">
    <citation type="submission" date="2021-11" db="EMBL/GenBank/DDBJ databases">
        <title>Genome sequence.</title>
        <authorList>
            <person name="Sun Q."/>
        </authorList>
    </citation>
    <scope>NUCLEOTIDE SEQUENCE</scope>
    <source>
        <strain evidence="5">JC740</strain>
    </source>
</reference>
<dbReference type="Gene3D" id="3.90.660.20">
    <property type="entry name" value="Protoporphyrinogen oxidase, mitochondrial, domain 2"/>
    <property type="match status" value="1"/>
</dbReference>
<dbReference type="EMBL" id="JAJKFW010000025">
    <property type="protein sequence ID" value="MCC9643940.1"/>
    <property type="molecule type" value="Genomic_DNA"/>
</dbReference>
<keyword evidence="6" id="KW-1185">Reference proteome</keyword>
<evidence type="ECO:0000313" key="6">
    <source>
        <dbReference type="Proteomes" id="UP001430306"/>
    </source>
</evidence>
<gene>
    <name evidence="5" type="ORF">LOC71_16765</name>
</gene>
<dbReference type="SUPFAM" id="SSF51905">
    <property type="entry name" value="FAD/NAD(P)-binding domain"/>
    <property type="match status" value="1"/>
</dbReference>
<feature type="domain" description="Amine oxidase" evidence="4">
    <location>
        <begin position="27"/>
        <end position="494"/>
    </location>
</feature>
<dbReference type="Pfam" id="PF01593">
    <property type="entry name" value="Amino_oxidase"/>
    <property type="match status" value="1"/>
</dbReference>
<proteinExistence type="predicted"/>
<feature type="compositionally biased region" description="Gly residues" evidence="3">
    <location>
        <begin position="443"/>
        <end position="454"/>
    </location>
</feature>
<dbReference type="Proteomes" id="UP001430306">
    <property type="component" value="Unassembled WGS sequence"/>
</dbReference>
<dbReference type="PRINTS" id="PR00757">
    <property type="entry name" value="AMINEOXDASEF"/>
</dbReference>
<dbReference type="RefSeq" id="WP_230274950.1">
    <property type="nucleotide sequence ID" value="NZ_JAJKFW010000025.1"/>
</dbReference>
<dbReference type="InterPro" id="IPR001613">
    <property type="entry name" value="Flavin_amine_oxidase"/>
</dbReference>
<protein>
    <submittedName>
        <fullName evidence="5">FAD-dependent oxidoreductase</fullName>
    </submittedName>
</protein>
<comment type="caution">
    <text evidence="5">The sequence shown here is derived from an EMBL/GenBank/DDBJ whole genome shotgun (WGS) entry which is preliminary data.</text>
</comment>
<organism evidence="5 6">
    <name type="scientific">Rhodopirellula halodulae</name>
    <dbReference type="NCBI Taxonomy" id="2894198"/>
    <lineage>
        <taxon>Bacteria</taxon>
        <taxon>Pseudomonadati</taxon>
        <taxon>Planctomycetota</taxon>
        <taxon>Planctomycetia</taxon>
        <taxon>Pirellulales</taxon>
        <taxon>Pirellulaceae</taxon>
        <taxon>Rhodopirellula</taxon>
    </lineage>
</organism>
<feature type="region of interest" description="Disordered" evidence="3">
    <location>
        <begin position="423"/>
        <end position="496"/>
    </location>
</feature>
<name>A0ABS8NK59_9BACT</name>
<evidence type="ECO:0000313" key="5">
    <source>
        <dbReference type="EMBL" id="MCC9643940.1"/>
    </source>
</evidence>
<dbReference type="Gene3D" id="1.10.3110.10">
    <property type="entry name" value="protoporphyrinogen ix oxidase, domain 3"/>
    <property type="match status" value="1"/>
</dbReference>
<keyword evidence="2" id="KW-0560">Oxidoreductase</keyword>